<dbReference type="EMBL" id="KZ613943">
    <property type="protein sequence ID" value="PMD42218.1"/>
    <property type="molecule type" value="Genomic_DNA"/>
</dbReference>
<dbReference type="Pfam" id="PF03707">
    <property type="entry name" value="MHYT"/>
    <property type="match status" value="2"/>
</dbReference>
<keyword evidence="1" id="KW-0472">Membrane</keyword>
<gene>
    <name evidence="3" type="ORF">L207DRAFT_456438</name>
</gene>
<feature type="transmembrane region" description="Helical" evidence="1">
    <location>
        <begin position="55"/>
        <end position="76"/>
    </location>
</feature>
<feature type="domain" description="MHYT" evidence="2">
    <location>
        <begin position="20"/>
        <end position="219"/>
    </location>
</feature>
<sequence>MSNDTVPWQAWEGHVVPRYFSPGFVVLSYFVSYVGAWTTLELINRRTAGRGLYNWYLLFGSSISMGGIAIWCMHYISNRAIVLGDGQVAMQISYSSGFTALSFFVPILVLLAAFTAVGSNDQVSKVRVVIGGTLAGLAICGMHYLGQAGISNYTSIYSIGNVVGSSLVAAAASVVALSVFFVLRAAWTNSWWKRALCALILAGAVFGMHWVASVGTQYRLKQGSASLSHNISRDSTIIVVIALSIGACFILVTLAILGQRRRARSADRAQHIVLASATFDQNGRLMVTPEGLLPSQKVTNSHSELGPDKAFGISHPVFHWVFRATRNWSSISGLLPGMRNHLDRSSTRNGSLSWREPVVHPVDNKGEPVGEYSIIFREQFCIAAASLAEQLNEPLENVGVLFDEIFSTGQTATFKSAARRRALEGSMDLERDSAVLPSIGSGQLLFLVRHADSKEAERLSAAGYRFTEIQHVVHIIARSMQISCNDLQDRFSNMCEYSNEKHILKTGAHLALFAVRAGISSGFDVLARKDARNQLPTMRLPIDNLNDWKIDYLSRLDAWSVTACLTFLKEASGSPAILKREQTFATQFYEALEALREEINDPIFNDALLIAKPVSAPCCGLSGDSKPAQATLIVFRIIVPIHFRIRGQKLEFTPLSFFRTQQHVYRNSPDHAFFARMIHREFGPILNWNRWQTPVPGEQAKLSGRRFWDRKTHRRPITLPDVNLDSNSEINLVEMQKFGGIMVSQEVSVDVGDPSSGRLRQGSDDELGTTGEAVKEVEDAETYVDKLLAVCIKARG</sequence>
<keyword evidence="1" id="KW-0812">Transmembrane</keyword>
<dbReference type="PANTHER" id="PTHR35152">
    <property type="entry name" value="DOMAIN SIGNALLING PROTEIN, PUTATIVE (AFU_ORTHOLOGUE AFUA_5G11310)-RELATED"/>
    <property type="match status" value="1"/>
</dbReference>
<feature type="transmembrane region" description="Helical" evidence="1">
    <location>
        <begin position="235"/>
        <end position="258"/>
    </location>
</feature>
<dbReference type="STRING" id="1149755.A0A2J6RUM2"/>
<dbReference type="PROSITE" id="PS50924">
    <property type="entry name" value="MHYT"/>
    <property type="match status" value="1"/>
</dbReference>
<feature type="transmembrane region" description="Helical" evidence="1">
    <location>
        <begin position="96"/>
        <end position="116"/>
    </location>
</feature>
<dbReference type="AlphaFoldDB" id="A0A2J6RUM2"/>
<feature type="transmembrane region" description="Helical" evidence="1">
    <location>
        <begin position="20"/>
        <end position="43"/>
    </location>
</feature>
<dbReference type="InterPro" id="IPR005330">
    <property type="entry name" value="MHYT_dom"/>
</dbReference>
<reference evidence="3 4" key="1">
    <citation type="submission" date="2016-04" db="EMBL/GenBank/DDBJ databases">
        <title>A degradative enzymes factory behind the ericoid mycorrhizal symbiosis.</title>
        <authorList>
            <consortium name="DOE Joint Genome Institute"/>
            <person name="Martino E."/>
            <person name="Morin E."/>
            <person name="Grelet G."/>
            <person name="Kuo A."/>
            <person name="Kohler A."/>
            <person name="Daghino S."/>
            <person name="Barry K."/>
            <person name="Choi C."/>
            <person name="Cichocki N."/>
            <person name="Clum A."/>
            <person name="Copeland A."/>
            <person name="Hainaut M."/>
            <person name="Haridas S."/>
            <person name="Labutti K."/>
            <person name="Lindquist E."/>
            <person name="Lipzen A."/>
            <person name="Khouja H.-R."/>
            <person name="Murat C."/>
            <person name="Ohm R."/>
            <person name="Olson A."/>
            <person name="Spatafora J."/>
            <person name="Veneault-Fourrey C."/>
            <person name="Henrissat B."/>
            <person name="Grigoriev I."/>
            <person name="Martin F."/>
            <person name="Perotto S."/>
        </authorList>
    </citation>
    <scope>NUCLEOTIDE SEQUENCE [LARGE SCALE GENOMIC DNA]</scope>
    <source>
        <strain evidence="3 4">F</strain>
    </source>
</reference>
<proteinExistence type="predicted"/>
<feature type="transmembrane region" description="Helical" evidence="1">
    <location>
        <begin position="128"/>
        <end position="146"/>
    </location>
</feature>
<evidence type="ECO:0000313" key="3">
    <source>
        <dbReference type="EMBL" id="PMD42218.1"/>
    </source>
</evidence>
<evidence type="ECO:0000259" key="2">
    <source>
        <dbReference type="PROSITE" id="PS50924"/>
    </source>
</evidence>
<dbReference type="Proteomes" id="UP000235786">
    <property type="component" value="Unassembled WGS sequence"/>
</dbReference>
<dbReference type="PANTHER" id="PTHR35152:SF1">
    <property type="entry name" value="DOMAIN SIGNALLING PROTEIN, PUTATIVE (AFU_ORTHOLOGUE AFUA_5G11310)-RELATED"/>
    <property type="match status" value="1"/>
</dbReference>
<dbReference type="OrthoDB" id="264015at2759"/>
<feature type="transmembrane region" description="Helical" evidence="1">
    <location>
        <begin position="195"/>
        <end position="215"/>
    </location>
</feature>
<organism evidence="3 4">
    <name type="scientific">Hyaloscypha variabilis (strain UAMH 11265 / GT02V1 / F)</name>
    <name type="common">Meliniomyces variabilis</name>
    <dbReference type="NCBI Taxonomy" id="1149755"/>
    <lineage>
        <taxon>Eukaryota</taxon>
        <taxon>Fungi</taxon>
        <taxon>Dikarya</taxon>
        <taxon>Ascomycota</taxon>
        <taxon>Pezizomycotina</taxon>
        <taxon>Leotiomycetes</taxon>
        <taxon>Helotiales</taxon>
        <taxon>Hyaloscyphaceae</taxon>
        <taxon>Hyaloscypha</taxon>
        <taxon>Hyaloscypha variabilis</taxon>
    </lineage>
</organism>
<protein>
    <recommendedName>
        <fullName evidence="2">MHYT domain-containing protein</fullName>
    </recommendedName>
</protein>
<evidence type="ECO:0000313" key="4">
    <source>
        <dbReference type="Proteomes" id="UP000235786"/>
    </source>
</evidence>
<name>A0A2J6RUM2_HYAVF</name>
<feature type="transmembrane region" description="Helical" evidence="1">
    <location>
        <begin position="158"/>
        <end position="183"/>
    </location>
</feature>
<accession>A0A2J6RUM2</accession>
<keyword evidence="1" id="KW-1133">Transmembrane helix</keyword>
<keyword evidence="4" id="KW-1185">Reference proteome</keyword>
<evidence type="ECO:0000256" key="1">
    <source>
        <dbReference type="SAM" id="Phobius"/>
    </source>
</evidence>